<gene>
    <name evidence="3" type="ORF">NA56DRAFT_647431</name>
</gene>
<organism evidence="3 4">
    <name type="scientific">Hyaloscypha hepaticicola</name>
    <dbReference type="NCBI Taxonomy" id="2082293"/>
    <lineage>
        <taxon>Eukaryota</taxon>
        <taxon>Fungi</taxon>
        <taxon>Dikarya</taxon>
        <taxon>Ascomycota</taxon>
        <taxon>Pezizomycotina</taxon>
        <taxon>Leotiomycetes</taxon>
        <taxon>Helotiales</taxon>
        <taxon>Hyaloscyphaceae</taxon>
        <taxon>Hyaloscypha</taxon>
    </lineage>
</organism>
<protein>
    <recommendedName>
        <fullName evidence="2">LYR motif-containing protein Cup1-like N-terminal domain-containing protein</fullName>
    </recommendedName>
</protein>
<dbReference type="Proteomes" id="UP000235672">
    <property type="component" value="Unassembled WGS sequence"/>
</dbReference>
<evidence type="ECO:0000256" key="1">
    <source>
        <dbReference type="SAM" id="MobiDB-lite"/>
    </source>
</evidence>
<evidence type="ECO:0000259" key="2">
    <source>
        <dbReference type="Pfam" id="PF20263"/>
    </source>
</evidence>
<sequence length="364" mass="42121">MVDSTEVLHIYRRLLRAITYLPDSHARIYIHNDVVDRFKSHRKLSRDHINTNRVKKARQHAGCLERAGHGNFDDLKKVLLRTYGRAGSRRRELVKDLLQTDETVLPKDDAALKELIENSNSKQPVKHELGPKLSAFIWSQKTHHPRDSIKSNIRNIDVPKKTIWGREPAQKLIDSKWHKWWATTLDRMLPPVPKHEWDHLRDLALGKRFLDDFPERRSRPMEEKAGGRNAALKYLQKRLANEAAEVDGAIFDLKEGLMIQTKTQVHRPPPTRARRRLYAFIWSLTPTMSLDEATKTWNITWGSGKSMLEAGNLTQASARDMELFEGMESPPEPQPGDPDPFAEKRKQRKARQEAKRRKEAAAIT</sequence>
<name>A0A2J6PY48_9HELO</name>
<evidence type="ECO:0000313" key="3">
    <source>
        <dbReference type="EMBL" id="PMD18960.1"/>
    </source>
</evidence>
<feature type="domain" description="LYR motif-containing protein Cup1-like N-terminal" evidence="2">
    <location>
        <begin position="10"/>
        <end position="93"/>
    </location>
</feature>
<dbReference type="AlphaFoldDB" id="A0A2J6PY48"/>
<feature type="region of interest" description="Disordered" evidence="1">
    <location>
        <begin position="322"/>
        <end position="364"/>
    </location>
</feature>
<keyword evidence="4" id="KW-1185">Reference proteome</keyword>
<dbReference type="OrthoDB" id="5521299at2759"/>
<dbReference type="InterPro" id="IPR046896">
    <property type="entry name" value="Cup1-like_N"/>
</dbReference>
<dbReference type="EMBL" id="KZ613491">
    <property type="protein sequence ID" value="PMD18960.1"/>
    <property type="molecule type" value="Genomic_DNA"/>
</dbReference>
<feature type="compositionally biased region" description="Basic residues" evidence="1">
    <location>
        <begin position="345"/>
        <end position="358"/>
    </location>
</feature>
<proteinExistence type="predicted"/>
<evidence type="ECO:0000313" key="4">
    <source>
        <dbReference type="Proteomes" id="UP000235672"/>
    </source>
</evidence>
<dbReference type="Pfam" id="PF20263">
    <property type="entry name" value="LYRM2-like"/>
    <property type="match status" value="1"/>
</dbReference>
<accession>A0A2J6PY48</accession>
<reference evidence="3 4" key="1">
    <citation type="submission" date="2016-05" db="EMBL/GenBank/DDBJ databases">
        <title>A degradative enzymes factory behind the ericoid mycorrhizal symbiosis.</title>
        <authorList>
            <consortium name="DOE Joint Genome Institute"/>
            <person name="Martino E."/>
            <person name="Morin E."/>
            <person name="Grelet G."/>
            <person name="Kuo A."/>
            <person name="Kohler A."/>
            <person name="Daghino S."/>
            <person name="Barry K."/>
            <person name="Choi C."/>
            <person name="Cichocki N."/>
            <person name="Clum A."/>
            <person name="Copeland A."/>
            <person name="Hainaut M."/>
            <person name="Haridas S."/>
            <person name="Labutti K."/>
            <person name="Lindquist E."/>
            <person name="Lipzen A."/>
            <person name="Khouja H.-R."/>
            <person name="Murat C."/>
            <person name="Ohm R."/>
            <person name="Olson A."/>
            <person name="Spatafora J."/>
            <person name="Veneault-Fourrey C."/>
            <person name="Henrissat B."/>
            <person name="Grigoriev I."/>
            <person name="Martin F."/>
            <person name="Perotto S."/>
        </authorList>
    </citation>
    <scope>NUCLEOTIDE SEQUENCE [LARGE SCALE GENOMIC DNA]</scope>
    <source>
        <strain evidence="3 4">UAMH 7357</strain>
    </source>
</reference>
<dbReference type="CDD" id="cd20273">
    <property type="entry name" value="Complex1_LYR_unchar"/>
    <property type="match status" value="1"/>
</dbReference>